<dbReference type="OrthoDB" id="10029326at2759"/>
<comment type="caution">
    <text evidence="1">The sequence shown here is derived from an EMBL/GenBank/DDBJ whole genome shotgun (WGS) entry which is preliminary data.</text>
</comment>
<organism evidence="1 2">
    <name type="scientific">Linnemannia hyalina</name>
    <dbReference type="NCBI Taxonomy" id="64524"/>
    <lineage>
        <taxon>Eukaryota</taxon>
        <taxon>Fungi</taxon>
        <taxon>Fungi incertae sedis</taxon>
        <taxon>Mucoromycota</taxon>
        <taxon>Mortierellomycotina</taxon>
        <taxon>Mortierellomycetes</taxon>
        <taxon>Mortierellales</taxon>
        <taxon>Mortierellaceae</taxon>
        <taxon>Linnemannia</taxon>
    </lineage>
</organism>
<dbReference type="SUPFAM" id="SSF51905">
    <property type="entry name" value="FAD/NAD(P)-binding domain"/>
    <property type="match status" value="1"/>
</dbReference>
<evidence type="ECO:0008006" key="3">
    <source>
        <dbReference type="Google" id="ProtNLM"/>
    </source>
</evidence>
<dbReference type="EMBL" id="JAHRHY010000003">
    <property type="protein sequence ID" value="KAG9070852.1"/>
    <property type="molecule type" value="Genomic_DNA"/>
</dbReference>
<dbReference type="Proteomes" id="UP000707451">
    <property type="component" value="Unassembled WGS sequence"/>
</dbReference>
<proteinExistence type="predicted"/>
<dbReference type="AlphaFoldDB" id="A0A9P7Y298"/>
<keyword evidence="2" id="KW-1185">Reference proteome</keyword>
<gene>
    <name evidence="1" type="ORF">KI688_008393</name>
</gene>
<dbReference type="Gene3D" id="3.50.50.60">
    <property type="entry name" value="FAD/NAD(P)-binding domain"/>
    <property type="match status" value="1"/>
</dbReference>
<evidence type="ECO:0000313" key="1">
    <source>
        <dbReference type="EMBL" id="KAG9070852.1"/>
    </source>
</evidence>
<name>A0A9P7Y298_9FUNG</name>
<dbReference type="InterPro" id="IPR036188">
    <property type="entry name" value="FAD/NAD-bd_sf"/>
</dbReference>
<protein>
    <recommendedName>
        <fullName evidence="3">FAD-binding domain-containing protein</fullName>
    </recommendedName>
</protein>
<accession>A0A9P7Y298</accession>
<sequence length="209" mass="23420">MDSSSEQQCDVTEAMYGTRPYLQSRPAVEVVIVGGGLAGLLHKAGIPFIILERASSIKPLGINGFDTVVFSRPEFYEVLLSRVPSNKILFGKKVSNIKEASRNNKVEYQGDIPVGANRAYSSVRQCLYRQLEIEGWITFTVPNNRVCWDIQLQLDSAKSKEEFFQTSEWDDDNNSDEMIKEMDDLRTPLGATMGELIRATPQDGLSYLS</sequence>
<reference evidence="1" key="1">
    <citation type="submission" date="2021-06" db="EMBL/GenBank/DDBJ databases">
        <title>Genome Sequence of Mortierella hyaline Strain SCG-10, a Cold-Adapted, Nitrate-Reducing Fungus Isolated from Soil in Minnesota, USA.</title>
        <authorList>
            <person name="Aldossari N."/>
        </authorList>
    </citation>
    <scope>NUCLEOTIDE SEQUENCE</scope>
    <source>
        <strain evidence="1">SCG-10</strain>
    </source>
</reference>
<evidence type="ECO:0000313" key="2">
    <source>
        <dbReference type="Proteomes" id="UP000707451"/>
    </source>
</evidence>